<evidence type="ECO:0000313" key="3">
    <source>
        <dbReference type="Proteomes" id="UP000054302"/>
    </source>
</evidence>
<feature type="region of interest" description="Disordered" evidence="1">
    <location>
        <begin position="1"/>
        <end position="54"/>
    </location>
</feature>
<sequence>MHSSEGYSARYTPTSPLSPRLPSTHHPMSHQSSRARPPPHGRQASRNMHMTLPRFHPSNFNHLDAPATPTSTVTSPAITVNRVNQPIQIESPRLMREKQREFLERTHLSSKVAASSMGIKPGGPRLDPLGSPKGPVTPLELDEAIDYFAVAGAGKPSPATSPAARSPRSDHSSEKDEPLTKKTSTSSS</sequence>
<dbReference type="HOGENOM" id="CLU_129450_0_0_1"/>
<name>A0A0D1X8B7_EXOME</name>
<dbReference type="OrthoDB" id="5403157at2759"/>
<reference evidence="2 3" key="1">
    <citation type="submission" date="2015-01" db="EMBL/GenBank/DDBJ databases">
        <title>The Genome Sequence of Exophiala mesophila CBS40295.</title>
        <authorList>
            <consortium name="The Broad Institute Genomics Platform"/>
            <person name="Cuomo C."/>
            <person name="de Hoog S."/>
            <person name="Gorbushina A."/>
            <person name="Stielow B."/>
            <person name="Teixiera M."/>
            <person name="Abouelleil A."/>
            <person name="Chapman S.B."/>
            <person name="Priest M."/>
            <person name="Young S.K."/>
            <person name="Wortman J."/>
            <person name="Nusbaum C."/>
            <person name="Birren B."/>
        </authorList>
    </citation>
    <scope>NUCLEOTIDE SEQUENCE [LARGE SCALE GENOMIC DNA]</scope>
    <source>
        <strain evidence="2 3">CBS 40295</strain>
    </source>
</reference>
<keyword evidence="3" id="KW-1185">Reference proteome</keyword>
<feature type="compositionally biased region" description="Low complexity" evidence="1">
    <location>
        <begin position="156"/>
        <end position="166"/>
    </location>
</feature>
<accession>A0A0D1X8B7</accession>
<dbReference type="VEuPathDB" id="FungiDB:PV10_01907"/>
<evidence type="ECO:0000313" key="2">
    <source>
        <dbReference type="EMBL" id="KIV98240.1"/>
    </source>
</evidence>
<evidence type="ECO:0000256" key="1">
    <source>
        <dbReference type="SAM" id="MobiDB-lite"/>
    </source>
</evidence>
<dbReference type="Proteomes" id="UP000054302">
    <property type="component" value="Unassembled WGS sequence"/>
</dbReference>
<dbReference type="EMBL" id="KN847520">
    <property type="protein sequence ID" value="KIV98240.1"/>
    <property type="molecule type" value="Genomic_DNA"/>
</dbReference>
<dbReference type="AlphaFoldDB" id="A0A0D1X8B7"/>
<organism evidence="2 3">
    <name type="scientific">Exophiala mesophila</name>
    <name type="common">Black yeast-like fungus</name>
    <dbReference type="NCBI Taxonomy" id="212818"/>
    <lineage>
        <taxon>Eukaryota</taxon>
        <taxon>Fungi</taxon>
        <taxon>Dikarya</taxon>
        <taxon>Ascomycota</taxon>
        <taxon>Pezizomycotina</taxon>
        <taxon>Eurotiomycetes</taxon>
        <taxon>Chaetothyriomycetidae</taxon>
        <taxon>Chaetothyriales</taxon>
        <taxon>Herpotrichiellaceae</taxon>
        <taxon>Exophiala</taxon>
    </lineage>
</organism>
<gene>
    <name evidence="2" type="ORF">PV10_01907</name>
</gene>
<feature type="region of interest" description="Disordered" evidence="1">
    <location>
        <begin position="152"/>
        <end position="188"/>
    </location>
</feature>
<dbReference type="GeneID" id="27319752"/>
<proteinExistence type="predicted"/>
<feature type="region of interest" description="Disordered" evidence="1">
    <location>
        <begin position="105"/>
        <end position="138"/>
    </location>
</feature>
<feature type="compositionally biased region" description="Low complexity" evidence="1">
    <location>
        <begin position="12"/>
        <end position="26"/>
    </location>
</feature>
<dbReference type="RefSeq" id="XP_016229814.1">
    <property type="nucleotide sequence ID" value="XM_016366165.1"/>
</dbReference>
<protein>
    <submittedName>
        <fullName evidence="2">Uncharacterized protein</fullName>
    </submittedName>
</protein>
<feature type="compositionally biased region" description="Basic and acidic residues" evidence="1">
    <location>
        <begin position="167"/>
        <end position="180"/>
    </location>
</feature>